<dbReference type="AlphaFoldDB" id="A0A062U767"/>
<dbReference type="OrthoDB" id="256574at2"/>
<dbReference type="PATRIC" id="fig|1280946.3.peg.3195"/>
<dbReference type="Proteomes" id="UP000027037">
    <property type="component" value="Unassembled WGS sequence"/>
</dbReference>
<evidence type="ECO:0000313" key="1">
    <source>
        <dbReference type="EMBL" id="KCZ52000.1"/>
    </source>
</evidence>
<accession>A0A062U767</accession>
<name>A0A062U767_9PROT</name>
<dbReference type="STRING" id="1280946.HY29_05535"/>
<comment type="caution">
    <text evidence="1">The sequence shown here is derived from an EMBL/GenBank/DDBJ whole genome shotgun (WGS) entry which is preliminary data.</text>
</comment>
<sequence>MTQDPALIGVFISGRTLSAWSYGDDGEIIAVHTEQSGSADSAADSASRASYFLNEWLGEAPACPVLVAGGGYSIRHGEVSDFLSAPCRMDAISAGLISRRGLHLVPGLKQTAPPDFLIGPETSLFGIEETDGLICMPGPHTHHIMVEHGLISGITTEMTISLMQAVLKEQHHTEAQIFSEAVFREWTEKSLDTDDAVSPFAVHAACSIGKLKPELYQCALAGLMIGADIAAHYEPGDDVILIADGDLLDQYGLALEIMGAEIIEYSTEETRRDGLLEIAEVAGLLDQ</sequence>
<dbReference type="Gene3D" id="3.30.420.310">
    <property type="entry name" value="2-keto-3-deoxy-galactonokinase, C-terminal domain"/>
    <property type="match status" value="1"/>
</dbReference>
<evidence type="ECO:0000313" key="2">
    <source>
        <dbReference type="Proteomes" id="UP000027037"/>
    </source>
</evidence>
<dbReference type="eggNOG" id="COG3734">
    <property type="taxonomic scope" value="Bacteria"/>
</dbReference>
<proteinExistence type="predicted"/>
<keyword evidence="2" id="KW-1185">Reference proteome</keyword>
<dbReference type="EMBL" id="AWFF01000076">
    <property type="protein sequence ID" value="KCZ52000.1"/>
    <property type="molecule type" value="Genomic_DNA"/>
</dbReference>
<evidence type="ECO:0008006" key="3">
    <source>
        <dbReference type="Google" id="ProtNLM"/>
    </source>
</evidence>
<dbReference type="GO" id="GO:0034194">
    <property type="term" value="P:D-galactonate catabolic process"/>
    <property type="evidence" value="ECO:0007669"/>
    <property type="project" value="InterPro"/>
</dbReference>
<reference evidence="1 2" key="1">
    <citation type="journal article" date="2014" name="Antonie Van Leeuwenhoek">
        <title>Hyphomonas beringensis sp. nov. and Hyphomonas chukchiensis sp. nov., isolated from surface seawater of the Bering Sea and Chukchi Sea.</title>
        <authorList>
            <person name="Li C."/>
            <person name="Lai Q."/>
            <person name="Li G."/>
            <person name="Dong C."/>
            <person name="Wang J."/>
            <person name="Liao Y."/>
            <person name="Shao Z."/>
        </authorList>
    </citation>
    <scope>NUCLEOTIDE SEQUENCE [LARGE SCALE GENOMIC DNA]</scope>
    <source>
        <strain evidence="1 2">25B14_1</strain>
    </source>
</reference>
<protein>
    <recommendedName>
        <fullName evidence="3">2-dehydro-3-deoxygalactonokinase</fullName>
    </recommendedName>
</protein>
<dbReference type="Pfam" id="PF05035">
    <property type="entry name" value="DGOK"/>
    <property type="match status" value="1"/>
</dbReference>
<dbReference type="InterPro" id="IPR007729">
    <property type="entry name" value="DGOK"/>
</dbReference>
<gene>
    <name evidence="1" type="ORF">HY29_05535</name>
</gene>
<organism evidence="1 2">
    <name type="scientific">Hyphomonas beringensis</name>
    <dbReference type="NCBI Taxonomy" id="1280946"/>
    <lineage>
        <taxon>Bacteria</taxon>
        <taxon>Pseudomonadati</taxon>
        <taxon>Pseudomonadota</taxon>
        <taxon>Alphaproteobacteria</taxon>
        <taxon>Hyphomonadales</taxon>
        <taxon>Hyphomonadaceae</taxon>
        <taxon>Hyphomonas</taxon>
    </lineage>
</organism>
<dbReference type="RefSeq" id="WP_034798771.1">
    <property type="nucleotide sequence ID" value="NZ_AWFF01000076.1"/>
</dbReference>
<dbReference type="InterPro" id="IPR042257">
    <property type="entry name" value="DGOK_C"/>
</dbReference>
<dbReference type="GO" id="GO:0008671">
    <property type="term" value="F:2-dehydro-3-deoxygalactonokinase activity"/>
    <property type="evidence" value="ECO:0007669"/>
    <property type="project" value="InterPro"/>
</dbReference>